<evidence type="ECO:0000256" key="1">
    <source>
        <dbReference type="SAM" id="MobiDB-lite"/>
    </source>
</evidence>
<accession>A0A9D1EDD1</accession>
<dbReference type="Gene3D" id="1.10.287.4300">
    <property type="entry name" value="Stage III sporulation protein AH-like"/>
    <property type="match status" value="1"/>
</dbReference>
<sequence length="223" mass="23027">MKKAFRRNQIVVSALAIMIAVAGYLTYAGKDGAGELYPANEAAQSGDTYIAGNLTVSDQEVIQEKNSAAASSSVAESASQTVASEAAASTSAAQESSADAVSQAETTTAATASESSSETVAETTSASMENTDAAVTQNEQEIQSLDQDMADVLENPGEAVLTSGLTVADFMAQVKLNREQVRGMNKDALLEVINSDVASAEEKQSAVDNMVRLTDAADKENAA</sequence>
<feature type="non-terminal residue" evidence="2">
    <location>
        <position position="223"/>
    </location>
</feature>
<proteinExistence type="predicted"/>
<dbReference type="EMBL" id="DVHN01000056">
    <property type="protein sequence ID" value="HIR88287.1"/>
    <property type="molecule type" value="Genomic_DNA"/>
</dbReference>
<protein>
    <submittedName>
        <fullName evidence="2">SpoIIIAH-like family protein</fullName>
    </submittedName>
</protein>
<feature type="compositionally biased region" description="Low complexity" evidence="1">
    <location>
        <begin position="90"/>
        <end position="127"/>
    </location>
</feature>
<dbReference type="Pfam" id="PF12685">
    <property type="entry name" value="SpoIIIAH"/>
    <property type="match status" value="1"/>
</dbReference>
<evidence type="ECO:0000313" key="2">
    <source>
        <dbReference type="EMBL" id="HIR88287.1"/>
    </source>
</evidence>
<gene>
    <name evidence="2" type="ORF">IAC96_04985</name>
</gene>
<evidence type="ECO:0000313" key="3">
    <source>
        <dbReference type="Proteomes" id="UP000824201"/>
    </source>
</evidence>
<name>A0A9D1EDD1_9FIRM</name>
<comment type="caution">
    <text evidence="2">The sequence shown here is derived from an EMBL/GenBank/DDBJ whole genome shotgun (WGS) entry which is preliminary data.</text>
</comment>
<reference evidence="2" key="1">
    <citation type="submission" date="2020-10" db="EMBL/GenBank/DDBJ databases">
        <authorList>
            <person name="Gilroy R."/>
        </authorList>
    </citation>
    <scope>NUCLEOTIDE SEQUENCE</scope>
    <source>
        <strain evidence="2">ChiW13-3771</strain>
    </source>
</reference>
<organism evidence="2 3">
    <name type="scientific">Candidatus Fimimorpha faecalis</name>
    <dbReference type="NCBI Taxonomy" id="2840824"/>
    <lineage>
        <taxon>Bacteria</taxon>
        <taxon>Bacillati</taxon>
        <taxon>Bacillota</taxon>
        <taxon>Clostridia</taxon>
        <taxon>Eubacteriales</taxon>
        <taxon>Candidatus Fimimorpha</taxon>
    </lineage>
</organism>
<dbReference type="AlphaFoldDB" id="A0A9D1EDD1"/>
<dbReference type="Proteomes" id="UP000824201">
    <property type="component" value="Unassembled WGS sequence"/>
</dbReference>
<dbReference type="InterPro" id="IPR024232">
    <property type="entry name" value="SpoIIIAH"/>
</dbReference>
<feature type="region of interest" description="Disordered" evidence="1">
    <location>
        <begin position="90"/>
        <end position="132"/>
    </location>
</feature>
<dbReference type="InterPro" id="IPR038503">
    <property type="entry name" value="SpoIIIAH_sf"/>
</dbReference>
<reference evidence="2" key="2">
    <citation type="journal article" date="2021" name="PeerJ">
        <title>Extensive microbial diversity within the chicken gut microbiome revealed by metagenomics and culture.</title>
        <authorList>
            <person name="Gilroy R."/>
            <person name="Ravi A."/>
            <person name="Getino M."/>
            <person name="Pursley I."/>
            <person name="Horton D.L."/>
            <person name="Alikhan N.F."/>
            <person name="Baker D."/>
            <person name="Gharbi K."/>
            <person name="Hall N."/>
            <person name="Watson M."/>
            <person name="Adriaenssens E.M."/>
            <person name="Foster-Nyarko E."/>
            <person name="Jarju S."/>
            <person name="Secka A."/>
            <person name="Antonio M."/>
            <person name="Oren A."/>
            <person name="Chaudhuri R.R."/>
            <person name="La Ragione R."/>
            <person name="Hildebrand F."/>
            <person name="Pallen M.J."/>
        </authorList>
    </citation>
    <scope>NUCLEOTIDE SEQUENCE</scope>
    <source>
        <strain evidence="2">ChiW13-3771</strain>
    </source>
</reference>